<feature type="domain" description="HTH tetR-type" evidence="3">
    <location>
        <begin position="18"/>
        <end position="77"/>
    </location>
</feature>
<proteinExistence type="predicted"/>
<dbReference type="Proteomes" id="UP000662111">
    <property type="component" value="Unassembled WGS sequence"/>
</dbReference>
<name>A0ABQ2F4A7_9MICO</name>
<evidence type="ECO:0000313" key="4">
    <source>
        <dbReference type="EMBL" id="GGK59019.1"/>
    </source>
</evidence>
<evidence type="ECO:0000256" key="1">
    <source>
        <dbReference type="ARBA" id="ARBA00023125"/>
    </source>
</evidence>
<feature type="DNA-binding region" description="H-T-H motif" evidence="2">
    <location>
        <begin position="40"/>
        <end position="59"/>
    </location>
</feature>
<comment type="caution">
    <text evidence="4">The sequence shown here is derived from an EMBL/GenBank/DDBJ whole genome shotgun (WGS) entry which is preliminary data.</text>
</comment>
<sequence length="234" mass="25274">MLNMRSARTSTTASDGDLTGRARILQAAVNRFAVDGTAAPLRAIASDAGVSAGLILHHFGSREGLREACDELVLTQMRESKTSVVARPSGGAALLVQLAQVEGYAALVGYVLRCLQEGGPRLRTLVDHMVEDAVAYLHEGEAAGTVSRSRFPQARARFMVEQALGALLLQLPAQQDRLDLQELPRWLRDYSERIVGPALELYTEPLFTDSSLLDAYLSTTTTAAPTDHERASTP</sequence>
<dbReference type="Pfam" id="PF17933">
    <property type="entry name" value="TetR_C_25"/>
    <property type="match status" value="1"/>
</dbReference>
<evidence type="ECO:0000256" key="2">
    <source>
        <dbReference type="PROSITE-ProRule" id="PRU00335"/>
    </source>
</evidence>
<dbReference type="PROSITE" id="PS50977">
    <property type="entry name" value="HTH_TETR_2"/>
    <property type="match status" value="1"/>
</dbReference>
<dbReference type="Pfam" id="PF00440">
    <property type="entry name" value="TetR_N"/>
    <property type="match status" value="1"/>
</dbReference>
<organism evidence="4 5">
    <name type="scientific">Ornithinimicrobium pekingense</name>
    <dbReference type="NCBI Taxonomy" id="384677"/>
    <lineage>
        <taxon>Bacteria</taxon>
        <taxon>Bacillati</taxon>
        <taxon>Actinomycetota</taxon>
        <taxon>Actinomycetes</taxon>
        <taxon>Micrococcales</taxon>
        <taxon>Ornithinimicrobiaceae</taxon>
        <taxon>Ornithinimicrobium</taxon>
    </lineage>
</organism>
<keyword evidence="5" id="KW-1185">Reference proteome</keyword>
<evidence type="ECO:0000259" key="3">
    <source>
        <dbReference type="PROSITE" id="PS50977"/>
    </source>
</evidence>
<dbReference type="EMBL" id="BMLB01000001">
    <property type="protein sequence ID" value="GGK59019.1"/>
    <property type="molecule type" value="Genomic_DNA"/>
</dbReference>
<protein>
    <submittedName>
        <fullName evidence="4">TetR family transcriptional regulator</fullName>
    </submittedName>
</protein>
<gene>
    <name evidence="4" type="ORF">GCM10011509_04220</name>
</gene>
<dbReference type="InterPro" id="IPR001647">
    <property type="entry name" value="HTH_TetR"/>
</dbReference>
<dbReference type="InterPro" id="IPR041484">
    <property type="entry name" value="TetR_C_25"/>
</dbReference>
<reference evidence="5" key="1">
    <citation type="journal article" date="2019" name="Int. J. Syst. Evol. Microbiol.">
        <title>The Global Catalogue of Microorganisms (GCM) 10K type strain sequencing project: providing services to taxonomists for standard genome sequencing and annotation.</title>
        <authorList>
            <consortium name="The Broad Institute Genomics Platform"/>
            <consortium name="The Broad Institute Genome Sequencing Center for Infectious Disease"/>
            <person name="Wu L."/>
            <person name="Ma J."/>
        </authorList>
    </citation>
    <scope>NUCLEOTIDE SEQUENCE [LARGE SCALE GENOMIC DNA]</scope>
    <source>
        <strain evidence="5">CGMCC 1.5362</strain>
    </source>
</reference>
<accession>A0ABQ2F4A7</accession>
<dbReference type="PRINTS" id="PR00455">
    <property type="entry name" value="HTHTETR"/>
</dbReference>
<keyword evidence="1 2" id="KW-0238">DNA-binding</keyword>
<dbReference type="SUPFAM" id="SSF46689">
    <property type="entry name" value="Homeodomain-like"/>
    <property type="match status" value="1"/>
</dbReference>
<dbReference type="Gene3D" id="1.10.357.10">
    <property type="entry name" value="Tetracycline Repressor, domain 2"/>
    <property type="match status" value="1"/>
</dbReference>
<dbReference type="InterPro" id="IPR009057">
    <property type="entry name" value="Homeodomain-like_sf"/>
</dbReference>
<evidence type="ECO:0000313" key="5">
    <source>
        <dbReference type="Proteomes" id="UP000662111"/>
    </source>
</evidence>